<accession>A0A8H7UGM5</accession>
<reference evidence="2" key="1">
    <citation type="submission" date="2020-12" db="EMBL/GenBank/DDBJ databases">
        <title>Metabolic potential, ecology and presence of endohyphal bacteria is reflected in genomic diversity of Mucoromycotina.</title>
        <authorList>
            <person name="Muszewska A."/>
            <person name="Okrasinska A."/>
            <person name="Steczkiewicz K."/>
            <person name="Drgas O."/>
            <person name="Orlowska M."/>
            <person name="Perlinska-Lenart U."/>
            <person name="Aleksandrzak-Piekarczyk T."/>
            <person name="Szatraj K."/>
            <person name="Zielenkiewicz U."/>
            <person name="Pilsyk S."/>
            <person name="Malc E."/>
            <person name="Mieczkowski P."/>
            <person name="Kruszewska J.S."/>
            <person name="Biernat P."/>
            <person name="Pawlowska J."/>
        </authorList>
    </citation>
    <scope>NUCLEOTIDE SEQUENCE</scope>
    <source>
        <strain evidence="2">WA0000067209</strain>
    </source>
</reference>
<name>A0A8H7UGM5_MORIS</name>
<evidence type="ECO:0008006" key="4">
    <source>
        <dbReference type="Google" id="ProtNLM"/>
    </source>
</evidence>
<dbReference type="EMBL" id="JAEPQZ010000005">
    <property type="protein sequence ID" value="KAG2180952.1"/>
    <property type="molecule type" value="Genomic_DNA"/>
</dbReference>
<comment type="caution">
    <text evidence="2">The sequence shown here is derived from an EMBL/GenBank/DDBJ whole genome shotgun (WGS) entry which is preliminary data.</text>
</comment>
<dbReference type="InterPro" id="IPR007837">
    <property type="entry name" value="DinB"/>
</dbReference>
<dbReference type="Proteomes" id="UP000654370">
    <property type="component" value="Unassembled WGS sequence"/>
</dbReference>
<keyword evidence="1" id="KW-0479">Metal-binding</keyword>
<dbReference type="Pfam" id="PF05163">
    <property type="entry name" value="DinB"/>
    <property type="match status" value="1"/>
</dbReference>
<dbReference type="GO" id="GO:0046872">
    <property type="term" value="F:metal ion binding"/>
    <property type="evidence" value="ECO:0007669"/>
    <property type="project" value="UniProtKB-KW"/>
</dbReference>
<evidence type="ECO:0000313" key="2">
    <source>
        <dbReference type="EMBL" id="KAG2180952.1"/>
    </source>
</evidence>
<sequence length="177" mass="20308">MVNSVPITTLLSLAHYNKWAYQRLLNGLSTVSDEDYYGNAGLVFRSLHGTLCHLYVADRNWHARFVNDYPDNYKESQLLWRGDDCYATPSATSSPWESAAQCWIDWLTKFPENTDLPKLNFLTSSGEQRKDQDSGLLMLHVFNHATHHRGQITAGVTHFGYPPIDGLDYYVYLTEQK</sequence>
<evidence type="ECO:0000313" key="3">
    <source>
        <dbReference type="Proteomes" id="UP000654370"/>
    </source>
</evidence>
<protein>
    <recommendedName>
        <fullName evidence="4">Damage-inducible protein DinB</fullName>
    </recommendedName>
</protein>
<dbReference type="OrthoDB" id="158485at2759"/>
<proteinExistence type="predicted"/>
<dbReference type="Gene3D" id="1.20.120.450">
    <property type="entry name" value="dinb family like domain"/>
    <property type="match status" value="1"/>
</dbReference>
<gene>
    <name evidence="2" type="ORF">INT43_008532</name>
</gene>
<keyword evidence="3" id="KW-1185">Reference proteome</keyword>
<dbReference type="PANTHER" id="PTHR37302:SF3">
    <property type="entry name" value="DAMAGE-INDUCIBLE PROTEIN DINB"/>
    <property type="match status" value="1"/>
</dbReference>
<organism evidence="2 3">
    <name type="scientific">Mortierella isabellina</name>
    <name type="common">Filamentous fungus</name>
    <name type="synonym">Umbelopsis isabellina</name>
    <dbReference type="NCBI Taxonomy" id="91625"/>
    <lineage>
        <taxon>Eukaryota</taxon>
        <taxon>Fungi</taxon>
        <taxon>Fungi incertae sedis</taxon>
        <taxon>Mucoromycota</taxon>
        <taxon>Mucoromycotina</taxon>
        <taxon>Umbelopsidomycetes</taxon>
        <taxon>Umbelopsidales</taxon>
        <taxon>Umbelopsidaceae</taxon>
        <taxon>Umbelopsis</taxon>
    </lineage>
</organism>
<dbReference type="SUPFAM" id="SSF109854">
    <property type="entry name" value="DinB/YfiT-like putative metalloenzymes"/>
    <property type="match status" value="1"/>
</dbReference>
<dbReference type="PANTHER" id="PTHR37302">
    <property type="entry name" value="SLR1116 PROTEIN"/>
    <property type="match status" value="1"/>
</dbReference>
<dbReference type="AlphaFoldDB" id="A0A8H7UGM5"/>
<dbReference type="InterPro" id="IPR034660">
    <property type="entry name" value="DinB/YfiT-like"/>
</dbReference>
<evidence type="ECO:0000256" key="1">
    <source>
        <dbReference type="ARBA" id="ARBA00022723"/>
    </source>
</evidence>